<dbReference type="SUPFAM" id="SSF51556">
    <property type="entry name" value="Metallo-dependent hydrolases"/>
    <property type="match status" value="1"/>
</dbReference>
<dbReference type="OrthoDB" id="5595695at2759"/>
<dbReference type="InterPro" id="IPR051781">
    <property type="entry name" value="Metallo-dep_Hydrolase"/>
</dbReference>
<dbReference type="InterPro" id="IPR057744">
    <property type="entry name" value="OTAase-like"/>
</dbReference>
<dbReference type="GO" id="GO:0016810">
    <property type="term" value="F:hydrolase activity, acting on carbon-nitrogen (but not peptide) bonds"/>
    <property type="evidence" value="ECO:0007669"/>
    <property type="project" value="InterPro"/>
</dbReference>
<reference evidence="1" key="1">
    <citation type="submission" date="2022-10" db="EMBL/GenBank/DDBJ databases">
        <authorList>
            <person name="Byrne P K."/>
        </authorList>
    </citation>
    <scope>NUCLEOTIDE SEQUENCE</scope>
    <source>
        <strain evidence="1">IFO1802</strain>
    </source>
</reference>
<evidence type="ECO:0000313" key="2">
    <source>
        <dbReference type="Proteomes" id="UP001162087"/>
    </source>
</evidence>
<dbReference type="PANTHER" id="PTHR43135:SF3">
    <property type="entry name" value="ALPHA-D-RIBOSE 1-METHYLPHOSPHONATE 5-TRIPHOSPHATE DIPHOSPHATASE"/>
    <property type="match status" value="1"/>
</dbReference>
<dbReference type="Proteomes" id="UP001162087">
    <property type="component" value="Chromosome 10"/>
</dbReference>
<protein>
    <submittedName>
        <fullName evidence="1">Uncharacterized protein</fullName>
    </submittedName>
</protein>
<dbReference type="EMBL" id="OX365905">
    <property type="protein sequence ID" value="CAI4043430.1"/>
    <property type="molecule type" value="Genomic_DNA"/>
</dbReference>
<dbReference type="SUPFAM" id="SSF51338">
    <property type="entry name" value="Composite domain of metallo-dependent hydrolases"/>
    <property type="match status" value="2"/>
</dbReference>
<dbReference type="Pfam" id="PF01979">
    <property type="entry name" value="Amidohydro_1"/>
    <property type="match status" value="1"/>
</dbReference>
<accession>A0AA35IZJ6</accession>
<organism evidence="1 2">
    <name type="scientific">Saccharomyces kudriavzevii (strain ATCC MYA-4449 / AS 2.2408 / CBS 8840 / NBRC 1802 / NCYC 2889)</name>
    <name type="common">Yeast</name>
    <dbReference type="NCBI Taxonomy" id="226230"/>
    <lineage>
        <taxon>Eukaryota</taxon>
        <taxon>Fungi</taxon>
        <taxon>Dikarya</taxon>
        <taxon>Ascomycota</taxon>
        <taxon>Saccharomycotina</taxon>
        <taxon>Saccharomycetes</taxon>
        <taxon>Saccharomycetales</taxon>
        <taxon>Saccharomycetaceae</taxon>
        <taxon>Saccharomyces</taxon>
    </lineage>
</organism>
<evidence type="ECO:0000313" key="1">
    <source>
        <dbReference type="EMBL" id="CAI4043430.1"/>
    </source>
</evidence>
<sequence>MRNGKTPHNGMSTKEAMETRDIDVNEGMNKSLVDLVAPWRRKPLKKICISKTNLIDVVSGTTLPDAYIFIEDGIISSVEFGSEKSVAVDQDAFEIIDGTGKYVTPGFFDNHVHIASVAGEADLGKLMTMPKTVALLRIRYTLEAALARGFTTVRDCGGAEGFLKAELQQGTLNGPRLITCGHAISQTGGHGDLRSGALPASAFDSCSCHFGQVGVIADGVPECYKAAREEFRRGADFIKIMGGGGVASPTDKISNKQFCDDEINALVKIANTYHTYVTAHAYTPEAIQNCLKLGVKGIEHGNLLDERTAELMAEMNCYLTPTLVTYKVMGSDQFSAFLGPENSKKNAEVLYKGIEALKIAQSKKVKICYGSDLLGPLYGYQTQEFRIRGKVQSAQDVLLSATVTPAEMNGLGDKLGQIKPGFIADLLMMNSNPLENIEILDEPETNLLLVMKDGRIY</sequence>
<proteinExistence type="predicted"/>
<dbReference type="CDD" id="cd01299">
    <property type="entry name" value="Met_dep_hydrolase_A"/>
    <property type="match status" value="1"/>
</dbReference>
<gene>
    <name evidence="1" type="primary">SKDI10G0090</name>
    <name evidence="1" type="ORF">SKDI_10G0090</name>
</gene>
<dbReference type="Gene3D" id="2.30.40.10">
    <property type="entry name" value="Urease, subunit C, domain 1"/>
    <property type="match status" value="1"/>
</dbReference>
<dbReference type="InterPro" id="IPR006680">
    <property type="entry name" value="Amidohydro-rel"/>
</dbReference>
<dbReference type="Gene3D" id="3.20.20.140">
    <property type="entry name" value="Metal-dependent hydrolases"/>
    <property type="match status" value="1"/>
</dbReference>
<keyword evidence="2" id="KW-1185">Reference proteome</keyword>
<dbReference type="InterPro" id="IPR032466">
    <property type="entry name" value="Metal_Hydrolase"/>
</dbReference>
<name>A0AA35IZJ6_SACK1</name>
<dbReference type="InterPro" id="IPR011059">
    <property type="entry name" value="Metal-dep_hydrolase_composite"/>
</dbReference>
<dbReference type="PANTHER" id="PTHR43135">
    <property type="entry name" value="ALPHA-D-RIBOSE 1-METHYLPHOSPHONATE 5-TRIPHOSPHATE DIPHOSPHATASE"/>
    <property type="match status" value="1"/>
</dbReference>